<proteinExistence type="predicted"/>
<dbReference type="PANTHER" id="PTHR10908">
    <property type="entry name" value="SEROTONIN N-ACETYLTRANSFERASE"/>
    <property type="match status" value="1"/>
</dbReference>
<keyword evidence="1 4" id="KW-0808">Transferase</keyword>
<evidence type="ECO:0000313" key="4">
    <source>
        <dbReference type="EMBL" id="RHC96226.1"/>
    </source>
</evidence>
<comment type="caution">
    <text evidence="4">The sequence shown here is derived from an EMBL/GenBank/DDBJ whole genome shotgun (WGS) entry which is preliminary data.</text>
</comment>
<dbReference type="SUPFAM" id="SSF55729">
    <property type="entry name" value="Acyl-CoA N-acyltransferases (Nat)"/>
    <property type="match status" value="1"/>
</dbReference>
<dbReference type="AlphaFoldDB" id="A0A414CMG6"/>
<evidence type="ECO:0000256" key="2">
    <source>
        <dbReference type="ARBA" id="ARBA00023315"/>
    </source>
</evidence>
<gene>
    <name evidence="4" type="ORF">DW820_03640</name>
</gene>
<dbReference type="Pfam" id="PF00583">
    <property type="entry name" value="Acetyltransf_1"/>
    <property type="match status" value="1"/>
</dbReference>
<name>A0A414CMG6_STRPA</name>
<dbReference type="Gene3D" id="3.40.630.30">
    <property type="match status" value="1"/>
</dbReference>
<evidence type="ECO:0000313" key="5">
    <source>
        <dbReference type="Proteomes" id="UP000285773"/>
    </source>
</evidence>
<keyword evidence="2" id="KW-0012">Acyltransferase</keyword>
<dbReference type="InterPro" id="IPR000182">
    <property type="entry name" value="GNAT_dom"/>
</dbReference>
<dbReference type="PANTHER" id="PTHR10908:SF0">
    <property type="entry name" value="SEROTONIN N-ACETYLTRANSFERASE"/>
    <property type="match status" value="1"/>
</dbReference>
<feature type="domain" description="N-acetyltransferase" evidence="3">
    <location>
        <begin position="6"/>
        <end position="165"/>
    </location>
</feature>
<evidence type="ECO:0000259" key="3">
    <source>
        <dbReference type="PROSITE" id="PS51186"/>
    </source>
</evidence>
<dbReference type="Proteomes" id="UP000285773">
    <property type="component" value="Unassembled WGS sequence"/>
</dbReference>
<dbReference type="CDD" id="cd04301">
    <property type="entry name" value="NAT_SF"/>
    <property type="match status" value="1"/>
</dbReference>
<dbReference type="PROSITE" id="PS51186">
    <property type="entry name" value="GNAT"/>
    <property type="match status" value="1"/>
</dbReference>
<dbReference type="GO" id="GO:0008080">
    <property type="term" value="F:N-acetyltransferase activity"/>
    <property type="evidence" value="ECO:0007669"/>
    <property type="project" value="UniProtKB-ARBA"/>
</dbReference>
<dbReference type="InterPro" id="IPR016181">
    <property type="entry name" value="Acyl_CoA_acyltransferase"/>
</dbReference>
<evidence type="ECO:0000256" key="1">
    <source>
        <dbReference type="ARBA" id="ARBA00022679"/>
    </source>
</evidence>
<reference evidence="4 5" key="1">
    <citation type="submission" date="2018-08" db="EMBL/GenBank/DDBJ databases">
        <title>A genome reference for cultivated species of the human gut microbiota.</title>
        <authorList>
            <person name="Zou Y."/>
            <person name="Xue W."/>
            <person name="Luo G."/>
        </authorList>
    </citation>
    <scope>NUCLEOTIDE SEQUENCE [LARGE SCALE GENOMIC DNA]</scope>
    <source>
        <strain evidence="4 5">AM33-3BH</strain>
    </source>
</reference>
<protein>
    <submittedName>
        <fullName evidence="4">GNAT family N-acetyltransferase</fullName>
    </submittedName>
</protein>
<organism evidence="4 5">
    <name type="scientific">Streptococcus parasanguinis</name>
    <dbReference type="NCBI Taxonomy" id="1318"/>
    <lineage>
        <taxon>Bacteria</taxon>
        <taxon>Bacillati</taxon>
        <taxon>Bacillota</taxon>
        <taxon>Bacilli</taxon>
        <taxon>Lactobacillales</taxon>
        <taxon>Streptococcaceae</taxon>
        <taxon>Streptococcus</taxon>
    </lineage>
</organism>
<dbReference type="EMBL" id="QSIO01000001">
    <property type="protein sequence ID" value="RHC96226.1"/>
    <property type="molecule type" value="Genomic_DNA"/>
</dbReference>
<accession>A0A414CMG6</accession>
<dbReference type="InterPro" id="IPR051635">
    <property type="entry name" value="SNAT-like"/>
</dbReference>
<sequence length="170" mass="19545">MMKEKIHIRQAELQDLDAIERIELENFSEEEAIAREILKDHIEKIQTTFLVAECQGQILGYLEGPVRPERYLIDSSFSEVEDLSQLEQGFISITSLSIAKEAQGLGVGTLLLEAMKEIALKDNRQGINLTCHDYLIPYYEKQGFTNEGRSESQYAGEVWYNLVWENEKLD</sequence>